<evidence type="ECO:0000256" key="4">
    <source>
        <dbReference type="ARBA" id="ARBA00022692"/>
    </source>
</evidence>
<dbReference type="Proteomes" id="UP001530377">
    <property type="component" value="Unassembled WGS sequence"/>
</dbReference>
<comment type="caution">
    <text evidence="11">The sequence shown here is derived from an EMBL/GenBank/DDBJ whole genome shotgun (WGS) entry which is preliminary data.</text>
</comment>
<feature type="transmembrane region" description="Helical" evidence="9">
    <location>
        <begin position="292"/>
        <end position="312"/>
    </location>
</feature>
<keyword evidence="6 9" id="KW-1133">Transmembrane helix</keyword>
<sequence length="324" mass="34000">MCGRSTGSGRHRLPNSSRVHPFISLVIFFCIVGRITAIKSPFAVPTRGHPFVGVYEIMSHNGRDKTIAPPADSSSSSSSSSAMSELKETIRFQASEINRLREALSSRSSSTATTATAAGHAAHNHHNHHGGTAAGGGEGDYKLKPFYAIARERVGWLSFFICTLSLTAMIMNGFEHTLSRQIELAYFVPLLAGHGGNTGGQAVGTVLSALSSGSVKRGDAFAVIAKEAASGLTMGLVLGAFVGPIAHYVMGISRHVSTVVSVTFPLLSTIAATMGSSLPFVCVALGLDPAVIAAPAMTSFVDVTGLLCYFLLANRVFQLFGLEL</sequence>
<keyword evidence="3" id="KW-0813">Transport</keyword>
<evidence type="ECO:0000256" key="3">
    <source>
        <dbReference type="ARBA" id="ARBA00022448"/>
    </source>
</evidence>
<keyword evidence="5" id="KW-0460">Magnesium</keyword>
<dbReference type="GO" id="GO:0016020">
    <property type="term" value="C:membrane"/>
    <property type="evidence" value="ECO:0007669"/>
    <property type="project" value="UniProtKB-SubCell"/>
</dbReference>
<dbReference type="PANTHER" id="PTHR41394">
    <property type="entry name" value="MAGNESIUM TRANSPORTER MGTE"/>
    <property type="match status" value="1"/>
</dbReference>
<feature type="region of interest" description="Disordered" evidence="8">
    <location>
        <begin position="103"/>
        <end position="136"/>
    </location>
</feature>
<feature type="transmembrane region" description="Helical" evidence="9">
    <location>
        <begin position="19"/>
        <end position="37"/>
    </location>
</feature>
<feature type="compositionally biased region" description="Low complexity" evidence="8">
    <location>
        <begin position="105"/>
        <end position="121"/>
    </location>
</feature>
<dbReference type="InterPro" id="IPR036739">
    <property type="entry name" value="SLC41_membr_dom_sf"/>
</dbReference>
<evidence type="ECO:0000256" key="8">
    <source>
        <dbReference type="SAM" id="MobiDB-lite"/>
    </source>
</evidence>
<evidence type="ECO:0000259" key="10">
    <source>
        <dbReference type="Pfam" id="PF01769"/>
    </source>
</evidence>
<feature type="transmembrane region" description="Helical" evidence="9">
    <location>
        <begin position="228"/>
        <end position="250"/>
    </location>
</feature>
<evidence type="ECO:0000256" key="1">
    <source>
        <dbReference type="ARBA" id="ARBA00004141"/>
    </source>
</evidence>
<evidence type="ECO:0000313" key="12">
    <source>
        <dbReference type="Proteomes" id="UP001530377"/>
    </source>
</evidence>
<feature type="domain" description="SLC41A/MgtE integral membrane" evidence="10">
    <location>
        <begin position="188"/>
        <end position="312"/>
    </location>
</feature>
<feature type="transmembrane region" description="Helical" evidence="9">
    <location>
        <begin position="154"/>
        <end position="174"/>
    </location>
</feature>
<feature type="transmembrane region" description="Helical" evidence="9">
    <location>
        <begin position="262"/>
        <end position="286"/>
    </location>
</feature>
<dbReference type="PANTHER" id="PTHR41394:SF8">
    <property type="entry name" value="MAGNESIUM TRANSPORTER MGTE"/>
    <property type="match status" value="1"/>
</dbReference>
<keyword evidence="7 9" id="KW-0472">Membrane</keyword>
<keyword evidence="12" id="KW-1185">Reference proteome</keyword>
<evidence type="ECO:0000313" key="11">
    <source>
        <dbReference type="EMBL" id="KAL3811067.1"/>
    </source>
</evidence>
<evidence type="ECO:0000256" key="9">
    <source>
        <dbReference type="SAM" id="Phobius"/>
    </source>
</evidence>
<evidence type="ECO:0000256" key="7">
    <source>
        <dbReference type="ARBA" id="ARBA00023136"/>
    </source>
</evidence>
<proteinExistence type="inferred from homology"/>
<dbReference type="InterPro" id="IPR006667">
    <property type="entry name" value="SLC41_membr_dom"/>
</dbReference>
<reference evidence="11 12" key="1">
    <citation type="submission" date="2024-10" db="EMBL/GenBank/DDBJ databases">
        <title>Updated reference genomes for cyclostephanoid diatoms.</title>
        <authorList>
            <person name="Roberts W.R."/>
            <person name="Alverson A.J."/>
        </authorList>
    </citation>
    <scope>NUCLEOTIDE SEQUENCE [LARGE SCALE GENOMIC DNA]</scope>
    <source>
        <strain evidence="11 12">AJA228-03</strain>
    </source>
</reference>
<evidence type="ECO:0000256" key="2">
    <source>
        <dbReference type="ARBA" id="ARBA00009749"/>
    </source>
</evidence>
<dbReference type="SUPFAM" id="SSF161093">
    <property type="entry name" value="MgtE membrane domain-like"/>
    <property type="match status" value="1"/>
</dbReference>
<accession>A0ABD3RDI8</accession>
<name>A0ABD3RDI8_9STRA</name>
<keyword evidence="4 9" id="KW-0812">Transmembrane</keyword>
<comment type="subcellular location">
    <subcellularLocation>
        <location evidence="1">Membrane</location>
        <topology evidence="1">Multi-pass membrane protein</topology>
    </subcellularLocation>
</comment>
<evidence type="ECO:0000256" key="5">
    <source>
        <dbReference type="ARBA" id="ARBA00022842"/>
    </source>
</evidence>
<evidence type="ECO:0000256" key="6">
    <source>
        <dbReference type="ARBA" id="ARBA00022989"/>
    </source>
</evidence>
<gene>
    <name evidence="11" type="ORF">ACHAXA_009015</name>
</gene>
<organism evidence="11 12">
    <name type="scientific">Cyclostephanos tholiformis</name>
    <dbReference type="NCBI Taxonomy" id="382380"/>
    <lineage>
        <taxon>Eukaryota</taxon>
        <taxon>Sar</taxon>
        <taxon>Stramenopiles</taxon>
        <taxon>Ochrophyta</taxon>
        <taxon>Bacillariophyta</taxon>
        <taxon>Coscinodiscophyceae</taxon>
        <taxon>Thalassiosirophycidae</taxon>
        <taxon>Stephanodiscales</taxon>
        <taxon>Stephanodiscaceae</taxon>
        <taxon>Cyclostephanos</taxon>
    </lineage>
</organism>
<dbReference type="Gene3D" id="1.10.357.20">
    <property type="entry name" value="SLC41 divalent cation transporters, integral membrane domain"/>
    <property type="match status" value="1"/>
</dbReference>
<comment type="similarity">
    <text evidence="2">Belongs to the SLC41A transporter family.</text>
</comment>
<dbReference type="Pfam" id="PF01769">
    <property type="entry name" value="MgtE"/>
    <property type="match status" value="1"/>
</dbReference>
<dbReference type="AlphaFoldDB" id="A0ABD3RDI8"/>
<dbReference type="EMBL" id="JALLPB020000283">
    <property type="protein sequence ID" value="KAL3811067.1"/>
    <property type="molecule type" value="Genomic_DNA"/>
</dbReference>
<protein>
    <recommendedName>
        <fullName evidence="10">SLC41A/MgtE integral membrane domain-containing protein</fullName>
    </recommendedName>
</protein>